<dbReference type="InterPro" id="IPR029062">
    <property type="entry name" value="Class_I_gatase-like"/>
</dbReference>
<feature type="compositionally biased region" description="Polar residues" evidence="13">
    <location>
        <begin position="488"/>
        <end position="505"/>
    </location>
</feature>
<evidence type="ECO:0000256" key="2">
    <source>
        <dbReference type="ARBA" id="ARBA00005009"/>
    </source>
</evidence>
<evidence type="ECO:0000259" key="14">
    <source>
        <dbReference type="Pfam" id="PF00117"/>
    </source>
</evidence>
<keyword evidence="8" id="KW-0289">Folate biosynthesis</keyword>
<dbReference type="GO" id="GO:0008153">
    <property type="term" value="P:4-aminobenzoate biosynthetic process"/>
    <property type="evidence" value="ECO:0007669"/>
    <property type="project" value="TreeGrafter"/>
</dbReference>
<dbReference type="Pfam" id="PF00425">
    <property type="entry name" value="Chorismate_bind"/>
    <property type="match status" value="1"/>
</dbReference>
<feature type="domain" description="Anthranilate synthase component I N-terminal" evidence="16">
    <location>
        <begin position="281"/>
        <end position="452"/>
    </location>
</feature>
<dbReference type="Gene3D" id="3.40.50.880">
    <property type="match status" value="1"/>
</dbReference>
<feature type="domain" description="Chorismate-utilising enzyme C-terminal" evidence="15">
    <location>
        <begin position="514"/>
        <end position="795"/>
    </location>
</feature>
<dbReference type="SUPFAM" id="SSF52317">
    <property type="entry name" value="Class I glutamine amidotransferase-like"/>
    <property type="match status" value="1"/>
</dbReference>
<sequence length="802" mass="88950">MRILLIDNYDSYTFNILQIVSSFSPVVIRNDQFEWDYFKSNIVPHFDCIIISPGPGRPDRREDFGLCLDLLQNSSTVTIPIFGVCLGHQGIGAVFGARVVHADEPFHGRLSQVSHTGTGIFAGVDAIFSVVRYHSLVVDPSTMPDHLEAIAWTKSSKPNHPDVIMALRHKHLPLWGVQFHPESICTQFGTTLVDNFISLAKQFWTSQKTDRKFNSELPESIRSMTVIPTPLLRNVQVPFESRAQESVFNPIKMAHLHKLKLSFDLKSNYGERLFEACYGSHETHARFWLDSAKVEKGMSRWSYMGSASSNQSYLLSYSTRTRIVKLSRPKNETLMHSSIQLDGPEDTFFHFMARSAEAHGFWSKTGIPQTIHGYVKSSISTSSGSSNSSSESVPEFVGGYLGYFGYEMKCESMPLPPSSSGFKTVSADTMPDSLFLFTDRMIALDHYSGSVWLISLELGGLDNAKERQDWIREMQAAIESIKEPTAEVPTSTADTETTSYKPSNSAGFALRHNREQYISNVTSSLSSIRDGETYEVCLTTKVAAQLHDVVPNVKKPTPYQAYQRIRATNAAPYGAFIQVPQLGLSVLQSSPERFLRVNGTNVVEMKPIKGTVARPPKTGEFADHAKWLIEDELRRNALEHNEKDRAENLMIVDLIRNDLNLISLPHSVHVPYLMHVESYATVHQLVSTIRCTLNASLTPLDAIRASFPPGSMTGAPKLRTVEILEGLEGGPRGIYSGCLGFMSAGSGIVDMSVVIRTAVVLESDDGRDTSIEIGAGGAIVYMSDPVGEYDEMLLKANSVLPK</sequence>
<dbReference type="PANTHER" id="PTHR11236:SF18">
    <property type="entry name" value="AMINODEOXYCHORISMATE SYNTHASE"/>
    <property type="match status" value="1"/>
</dbReference>
<dbReference type="GO" id="GO:0046820">
    <property type="term" value="F:4-amino-4-deoxychorismate synthase activity"/>
    <property type="evidence" value="ECO:0007669"/>
    <property type="project" value="UniProtKB-EC"/>
</dbReference>
<evidence type="ECO:0000256" key="13">
    <source>
        <dbReference type="SAM" id="MobiDB-lite"/>
    </source>
</evidence>
<dbReference type="GO" id="GO:0046656">
    <property type="term" value="P:folic acid biosynthetic process"/>
    <property type="evidence" value="ECO:0007669"/>
    <property type="project" value="UniProtKB-KW"/>
</dbReference>
<evidence type="ECO:0000259" key="15">
    <source>
        <dbReference type="Pfam" id="PF00425"/>
    </source>
</evidence>
<dbReference type="InterPro" id="IPR017926">
    <property type="entry name" value="GATASE"/>
</dbReference>
<dbReference type="UniPathway" id="UPA00077">
    <property type="reaction ID" value="UER00149"/>
</dbReference>
<dbReference type="EC" id="2.6.1.85" evidence="5"/>
<evidence type="ECO:0000256" key="9">
    <source>
        <dbReference type="ARBA" id="ARBA00022962"/>
    </source>
</evidence>
<keyword evidence="9" id="KW-0315">Glutamine amidotransferase</keyword>
<dbReference type="SUPFAM" id="SSF56322">
    <property type="entry name" value="ADC synthase"/>
    <property type="match status" value="1"/>
</dbReference>
<dbReference type="PRINTS" id="PR00099">
    <property type="entry name" value="CPSGATASE"/>
</dbReference>
<dbReference type="GO" id="GO:0005737">
    <property type="term" value="C:cytoplasm"/>
    <property type="evidence" value="ECO:0007669"/>
    <property type="project" value="TreeGrafter"/>
</dbReference>
<dbReference type="OrthoDB" id="64220at2759"/>
<dbReference type="Gene3D" id="3.60.120.10">
    <property type="entry name" value="Anthranilate synthase"/>
    <property type="match status" value="1"/>
</dbReference>
<dbReference type="GO" id="GO:0000162">
    <property type="term" value="P:L-tryptophan biosynthetic process"/>
    <property type="evidence" value="ECO:0007669"/>
    <property type="project" value="TreeGrafter"/>
</dbReference>
<dbReference type="STRING" id="246404.A0A507EJ53"/>
<accession>A0A507EJ53</accession>
<keyword evidence="18" id="KW-1185">Reference proteome</keyword>
<dbReference type="Pfam" id="PF04715">
    <property type="entry name" value="Anth_synt_I_N"/>
    <property type="match status" value="1"/>
</dbReference>
<dbReference type="InterPro" id="IPR005801">
    <property type="entry name" value="ADC_synthase"/>
</dbReference>
<evidence type="ECO:0000256" key="12">
    <source>
        <dbReference type="ARBA" id="ARBA00082672"/>
    </source>
</evidence>
<evidence type="ECO:0000256" key="1">
    <source>
        <dbReference type="ARBA" id="ARBA00001000"/>
    </source>
</evidence>
<comment type="catalytic activity">
    <reaction evidence="1">
        <text>chorismate + L-glutamine = 4-amino-4-deoxychorismate + L-glutamate</text>
        <dbReference type="Rhea" id="RHEA:11672"/>
        <dbReference type="ChEBI" id="CHEBI:29748"/>
        <dbReference type="ChEBI" id="CHEBI:29985"/>
        <dbReference type="ChEBI" id="CHEBI:58359"/>
        <dbReference type="ChEBI" id="CHEBI:58406"/>
        <dbReference type="EC" id="2.6.1.85"/>
    </reaction>
</comment>
<dbReference type="PANTHER" id="PTHR11236">
    <property type="entry name" value="AMINOBENZOATE/ANTHRANILATE SYNTHASE"/>
    <property type="match status" value="1"/>
</dbReference>
<feature type="region of interest" description="Disordered" evidence="13">
    <location>
        <begin position="483"/>
        <end position="505"/>
    </location>
</feature>
<evidence type="ECO:0000256" key="11">
    <source>
        <dbReference type="ARBA" id="ARBA00031904"/>
    </source>
</evidence>
<dbReference type="PRINTS" id="PR00097">
    <property type="entry name" value="ANTSNTHASEII"/>
</dbReference>
<dbReference type="NCBIfam" id="TIGR00566">
    <property type="entry name" value="trpG_papA"/>
    <property type="match status" value="1"/>
</dbReference>
<dbReference type="InterPro" id="IPR019999">
    <property type="entry name" value="Anth_synth_I-like"/>
</dbReference>
<evidence type="ECO:0000256" key="8">
    <source>
        <dbReference type="ARBA" id="ARBA00022909"/>
    </source>
</evidence>
<dbReference type="FunFam" id="3.40.50.880:FF:000003">
    <property type="entry name" value="Anthranilate synthase component II"/>
    <property type="match status" value="1"/>
</dbReference>
<evidence type="ECO:0000256" key="3">
    <source>
        <dbReference type="ARBA" id="ARBA00005970"/>
    </source>
</evidence>
<evidence type="ECO:0000256" key="4">
    <source>
        <dbReference type="ARBA" id="ARBA00011743"/>
    </source>
</evidence>
<dbReference type="InterPro" id="IPR015890">
    <property type="entry name" value="Chorismate_C"/>
</dbReference>
<dbReference type="Pfam" id="PF00117">
    <property type="entry name" value="GATase"/>
    <property type="match status" value="1"/>
</dbReference>
<name>A0A507EJ53_9FUNG</name>
<evidence type="ECO:0000313" key="17">
    <source>
        <dbReference type="EMBL" id="TPX63832.1"/>
    </source>
</evidence>
<dbReference type="GO" id="GO:0046654">
    <property type="term" value="P:tetrahydrofolate biosynthetic process"/>
    <property type="evidence" value="ECO:0007669"/>
    <property type="project" value="UniProtKB-UniPathway"/>
</dbReference>
<evidence type="ECO:0000256" key="10">
    <source>
        <dbReference type="ARBA" id="ARBA00031329"/>
    </source>
</evidence>
<protein>
    <recommendedName>
        <fullName evidence="6">Anthranilate synthase component 2</fullName>
        <ecNumber evidence="5">2.6.1.85</ecNumber>
    </recommendedName>
    <alternativeName>
        <fullName evidence="12">Anthranilate synthase, glutamine amidotransferase component</fullName>
    </alternativeName>
    <alternativeName>
        <fullName evidence="10">Para-aminobenzoate synthase</fullName>
    </alternativeName>
    <alternativeName>
        <fullName evidence="11">p-aminobenzoic acid synthase</fullName>
    </alternativeName>
</protein>
<organism evidence="17 18">
    <name type="scientific">Chytriomyces confervae</name>
    <dbReference type="NCBI Taxonomy" id="246404"/>
    <lineage>
        <taxon>Eukaryota</taxon>
        <taxon>Fungi</taxon>
        <taxon>Fungi incertae sedis</taxon>
        <taxon>Chytridiomycota</taxon>
        <taxon>Chytridiomycota incertae sedis</taxon>
        <taxon>Chytridiomycetes</taxon>
        <taxon>Chytridiales</taxon>
        <taxon>Chytriomycetaceae</taxon>
        <taxon>Chytriomyces</taxon>
    </lineage>
</organism>
<dbReference type="AlphaFoldDB" id="A0A507EJ53"/>
<keyword evidence="7" id="KW-0808">Transferase</keyword>
<evidence type="ECO:0000313" key="18">
    <source>
        <dbReference type="Proteomes" id="UP000320333"/>
    </source>
</evidence>
<feature type="domain" description="Glutamine amidotransferase" evidence="14">
    <location>
        <begin position="4"/>
        <end position="197"/>
    </location>
</feature>
<comment type="pathway">
    <text evidence="2">Cofactor biosynthesis; tetrahydrofolate biosynthesis; 4-aminobenzoate from chorismate: step 1/2.</text>
</comment>
<dbReference type="PROSITE" id="PS51273">
    <property type="entry name" value="GATASE_TYPE_1"/>
    <property type="match status" value="1"/>
</dbReference>
<evidence type="ECO:0000259" key="16">
    <source>
        <dbReference type="Pfam" id="PF04715"/>
    </source>
</evidence>
<reference evidence="17 18" key="1">
    <citation type="journal article" date="2019" name="Sci. Rep.">
        <title>Comparative genomics of chytrid fungi reveal insights into the obligate biotrophic and pathogenic lifestyle of Synchytrium endobioticum.</title>
        <authorList>
            <person name="van de Vossenberg B.T.L.H."/>
            <person name="Warris S."/>
            <person name="Nguyen H.D.T."/>
            <person name="van Gent-Pelzer M.P.E."/>
            <person name="Joly D.L."/>
            <person name="van de Geest H.C."/>
            <person name="Bonants P.J.M."/>
            <person name="Smith D.S."/>
            <person name="Levesque C.A."/>
            <person name="van der Lee T.A.J."/>
        </authorList>
    </citation>
    <scope>NUCLEOTIDE SEQUENCE [LARGE SCALE GENOMIC DNA]</scope>
    <source>
        <strain evidence="17 18">CBS 675.73</strain>
    </source>
</reference>
<dbReference type="InterPro" id="IPR006805">
    <property type="entry name" value="Anth_synth_I_N"/>
</dbReference>
<dbReference type="CDD" id="cd01743">
    <property type="entry name" value="GATase1_Anthranilate_Synthase"/>
    <property type="match status" value="1"/>
</dbReference>
<dbReference type="Proteomes" id="UP000320333">
    <property type="component" value="Unassembled WGS sequence"/>
</dbReference>
<proteinExistence type="inferred from homology"/>
<gene>
    <name evidence="17" type="ORF">CcCBS67573_g08574</name>
</gene>
<dbReference type="EMBL" id="QEAP01000581">
    <property type="protein sequence ID" value="TPX63832.1"/>
    <property type="molecule type" value="Genomic_DNA"/>
</dbReference>
<comment type="caution">
    <text evidence="17">The sequence shown here is derived from an EMBL/GenBank/DDBJ whole genome shotgun (WGS) entry which is preliminary data.</text>
</comment>
<evidence type="ECO:0000256" key="6">
    <source>
        <dbReference type="ARBA" id="ARBA00020654"/>
    </source>
</evidence>
<evidence type="ECO:0000256" key="7">
    <source>
        <dbReference type="ARBA" id="ARBA00022679"/>
    </source>
</evidence>
<comment type="subunit">
    <text evidence="4">Tetramer of two components I and two components II.</text>
</comment>
<comment type="similarity">
    <text evidence="3">In the C-terminal section; belongs to the anthranilate synthase component I family.</text>
</comment>
<evidence type="ECO:0000256" key="5">
    <source>
        <dbReference type="ARBA" id="ARBA00013139"/>
    </source>
</evidence>
<dbReference type="PRINTS" id="PR00096">
    <property type="entry name" value="GATASE"/>
</dbReference>
<dbReference type="InterPro" id="IPR006221">
    <property type="entry name" value="TrpG/PapA_dom"/>
</dbReference>